<reference evidence="5 6" key="1">
    <citation type="submission" date="2020-01" db="EMBL/GenBank/DDBJ databases">
        <title>Paenibacillus soybeanensis sp. nov. isolated from the nodules of soybean (Glycine max(L.) Merr).</title>
        <authorList>
            <person name="Wang H."/>
        </authorList>
    </citation>
    <scope>NUCLEOTIDE SEQUENCE [LARGE SCALE GENOMIC DNA]</scope>
    <source>
        <strain evidence="5 6">DSM 23054</strain>
    </source>
</reference>
<keyword evidence="3" id="KW-0804">Transcription</keyword>
<dbReference type="EMBL" id="JAAAMU010000022">
    <property type="protein sequence ID" value="NBC72752.1"/>
    <property type="molecule type" value="Genomic_DNA"/>
</dbReference>
<keyword evidence="1" id="KW-0805">Transcription regulation</keyword>
<organism evidence="5 6">
    <name type="scientific">Paenibacillus sacheonensis</name>
    <dbReference type="NCBI Taxonomy" id="742054"/>
    <lineage>
        <taxon>Bacteria</taxon>
        <taxon>Bacillati</taxon>
        <taxon>Bacillota</taxon>
        <taxon>Bacilli</taxon>
        <taxon>Bacillales</taxon>
        <taxon>Paenibacillaceae</taxon>
        <taxon>Paenibacillus</taxon>
    </lineage>
</organism>
<sequence>MSDNHTLGSLIWLRLVRFTNRSHQMTNDFLKRFGLTTAQFDVLVQVRTFQPLNQLELAGKLTVTEGGISRMLARLEKDGYIERKQGWKTKTIRLTTRAEAVMAQAFPAQLAFQTSFFDETLTEEEQRTLYELVTRLQKHSTNKSVPQE</sequence>
<dbReference type="PANTHER" id="PTHR42756">
    <property type="entry name" value="TRANSCRIPTIONAL REGULATOR, MARR"/>
    <property type="match status" value="1"/>
</dbReference>
<evidence type="ECO:0000259" key="4">
    <source>
        <dbReference type="PROSITE" id="PS50995"/>
    </source>
</evidence>
<name>A0A7X5C1G7_9BACL</name>
<dbReference type="InterPro" id="IPR036390">
    <property type="entry name" value="WH_DNA-bd_sf"/>
</dbReference>
<dbReference type="AlphaFoldDB" id="A0A7X5C1G7"/>
<dbReference type="Gene3D" id="1.10.10.10">
    <property type="entry name" value="Winged helix-like DNA-binding domain superfamily/Winged helix DNA-binding domain"/>
    <property type="match status" value="1"/>
</dbReference>
<feature type="domain" description="HTH marR-type" evidence="4">
    <location>
        <begin position="1"/>
        <end position="138"/>
    </location>
</feature>
<protein>
    <submittedName>
        <fullName evidence="5">MarR family transcriptional regulator</fullName>
    </submittedName>
</protein>
<dbReference type="PRINTS" id="PR00598">
    <property type="entry name" value="HTHMARR"/>
</dbReference>
<dbReference type="RefSeq" id="WP_161704053.1">
    <property type="nucleotide sequence ID" value="NZ_JAAAMU010000022.1"/>
</dbReference>
<evidence type="ECO:0000256" key="1">
    <source>
        <dbReference type="ARBA" id="ARBA00023015"/>
    </source>
</evidence>
<dbReference type="GO" id="GO:0003677">
    <property type="term" value="F:DNA binding"/>
    <property type="evidence" value="ECO:0007669"/>
    <property type="project" value="UniProtKB-KW"/>
</dbReference>
<evidence type="ECO:0000313" key="5">
    <source>
        <dbReference type="EMBL" id="NBC72752.1"/>
    </source>
</evidence>
<keyword evidence="2" id="KW-0238">DNA-binding</keyword>
<dbReference type="InterPro" id="IPR000835">
    <property type="entry name" value="HTH_MarR-typ"/>
</dbReference>
<evidence type="ECO:0000313" key="6">
    <source>
        <dbReference type="Proteomes" id="UP000558113"/>
    </source>
</evidence>
<gene>
    <name evidence="5" type="ORF">GT003_27525</name>
</gene>
<evidence type="ECO:0000256" key="3">
    <source>
        <dbReference type="ARBA" id="ARBA00023163"/>
    </source>
</evidence>
<dbReference type="SMART" id="SM00347">
    <property type="entry name" value="HTH_MARR"/>
    <property type="match status" value="1"/>
</dbReference>
<dbReference type="OrthoDB" id="158803at2"/>
<dbReference type="PANTHER" id="PTHR42756:SF1">
    <property type="entry name" value="TRANSCRIPTIONAL REPRESSOR OF EMRAB OPERON"/>
    <property type="match status" value="1"/>
</dbReference>
<dbReference type="PROSITE" id="PS50995">
    <property type="entry name" value="HTH_MARR_2"/>
    <property type="match status" value="1"/>
</dbReference>
<comment type="caution">
    <text evidence="5">The sequence shown here is derived from an EMBL/GenBank/DDBJ whole genome shotgun (WGS) entry which is preliminary data.</text>
</comment>
<proteinExistence type="predicted"/>
<dbReference type="Pfam" id="PF01047">
    <property type="entry name" value="MarR"/>
    <property type="match status" value="1"/>
</dbReference>
<keyword evidence="6" id="KW-1185">Reference proteome</keyword>
<dbReference type="SUPFAM" id="SSF46785">
    <property type="entry name" value="Winged helix' DNA-binding domain"/>
    <property type="match status" value="1"/>
</dbReference>
<evidence type="ECO:0000256" key="2">
    <source>
        <dbReference type="ARBA" id="ARBA00023125"/>
    </source>
</evidence>
<dbReference type="InterPro" id="IPR036388">
    <property type="entry name" value="WH-like_DNA-bd_sf"/>
</dbReference>
<dbReference type="Proteomes" id="UP000558113">
    <property type="component" value="Unassembled WGS sequence"/>
</dbReference>
<accession>A0A7X5C1G7</accession>
<dbReference type="GO" id="GO:0003700">
    <property type="term" value="F:DNA-binding transcription factor activity"/>
    <property type="evidence" value="ECO:0007669"/>
    <property type="project" value="InterPro"/>
</dbReference>